<evidence type="ECO:0000256" key="2">
    <source>
        <dbReference type="ARBA" id="ARBA00022741"/>
    </source>
</evidence>
<name>A0A6P6JFB2_CARAU</name>
<evidence type="ECO:0000259" key="6">
    <source>
        <dbReference type="PROSITE" id="PS51720"/>
    </source>
</evidence>
<sequence length="840" mass="101920">MLQGKTSSTHPKESSLLCVKTKVKVHEHLITVVELPALTELSEEEVMCQTLRCVSLCDSGVHLFLLIIPVGPLTDEEKTELEKIQKIFYYKENFMVLFTTDLTVDQSVRNSVLTTESQRVVSLYGGHYNVMGLKDHRNLDQISDLLECIEGIKTEPYSLQMYIKAQENRVRYELEEKLSEMEIKIKALEQKVQQEGEDAPSDSGFLRIVLIGKTGNGKSETGNTILGREEFHTEVSSDSITTVCMKGIGEVQGRSVAVVDTPGLFDTTLSNENVLEEIVKCVSLSAPGPHVFIIVLSVGRFTNEEKNTVDLIKMIFGPSAAQFSIVLFTRGDELKNETIQQYVEKSKNADLKKLIRDCGNRFLVFNNRDKKNNAQVTWLLNMIEEVKKSNKGQYFTNSMFEEAEMSIKKRLEEILKEKECEIQTKYDMEMETMMERLDKEKRKADEERVKMVNQFREKEETLRREFEEKEKAEQKRREEEDKRRLDEEKQQKAEYHQKIEEMQKEMEHQRLLYEKQQREKEEQEKNREEKYKQEQEKLKDEQKHVMAELKNKQEEETKRKRLEERRRIWEEEEERQRWERRIKEHEHDKKEIQENLKQQQREWEEETKKQMRGREEEERRRKERHEDQLKEKQEELEKMRKKSERDREEERQKIEEERQRWRDTERRVREQKERELEEKKNELQKHYEQVARERKEDWERSKREDDERREEERKRWREMIKELKREQEVEISRREKEEKDRKEKEEKERNQTKKEYEQNIKYIKKEHEDEARKQAEDFNEFRANKDRHIQELTEKLKHSRKDYEDLERVFESLLKLKSEETKELRKEIERLKIRRKCYVQ</sequence>
<dbReference type="RefSeq" id="XP_026057527.1">
    <property type="nucleotide sequence ID" value="XM_026201742.1"/>
</dbReference>
<keyword evidence="2" id="KW-0547">Nucleotide-binding</keyword>
<evidence type="ECO:0000256" key="4">
    <source>
        <dbReference type="SAM" id="Coils"/>
    </source>
</evidence>
<feature type="coiled-coil region" evidence="4">
    <location>
        <begin position="164"/>
        <end position="198"/>
    </location>
</feature>
<dbReference type="InterPro" id="IPR027417">
    <property type="entry name" value="P-loop_NTPase"/>
</dbReference>
<dbReference type="GO" id="GO:0005525">
    <property type="term" value="F:GTP binding"/>
    <property type="evidence" value="ECO:0007669"/>
    <property type="project" value="UniProtKB-KW"/>
</dbReference>
<feature type="domain" description="AIG1-type G" evidence="6">
    <location>
        <begin position="203"/>
        <end position="404"/>
    </location>
</feature>
<dbReference type="KEGG" id="caua:113042726"/>
<evidence type="ECO:0000313" key="8">
    <source>
        <dbReference type="RefSeq" id="XP_026057527.1"/>
    </source>
</evidence>
<proteinExistence type="inferred from homology"/>
<keyword evidence="4" id="KW-0175">Coiled coil</keyword>
<evidence type="ECO:0000256" key="1">
    <source>
        <dbReference type="ARBA" id="ARBA00008535"/>
    </source>
</evidence>
<comment type="similarity">
    <text evidence="1">Belongs to the TRAFAC class TrmE-Era-EngA-EngB-Septin-like GTPase superfamily. AIG1/Toc34/Toc159-like paraseptin GTPase family. IAN subfamily.</text>
</comment>
<accession>A0A6P6JFB2</accession>
<keyword evidence="7" id="KW-1185">Reference proteome</keyword>
<reference evidence="8" key="1">
    <citation type="submission" date="2025-08" db="UniProtKB">
        <authorList>
            <consortium name="RefSeq"/>
        </authorList>
    </citation>
    <scope>IDENTIFICATION</scope>
    <source>
        <strain evidence="8">Wakin</strain>
        <tissue evidence="8">Muscle</tissue>
    </source>
</reference>
<dbReference type="CDD" id="cd01852">
    <property type="entry name" value="AIG1"/>
    <property type="match status" value="1"/>
</dbReference>
<evidence type="ECO:0000256" key="5">
    <source>
        <dbReference type="SAM" id="MobiDB-lite"/>
    </source>
</evidence>
<protein>
    <submittedName>
        <fullName evidence="8">Golgin subfamily A member 6-like protein 6</fullName>
    </submittedName>
</protein>
<keyword evidence="3" id="KW-0342">GTP-binding</keyword>
<dbReference type="SUPFAM" id="SSF52540">
    <property type="entry name" value="P-loop containing nucleoside triphosphate hydrolases"/>
    <property type="match status" value="1"/>
</dbReference>
<dbReference type="Gene3D" id="3.40.50.300">
    <property type="entry name" value="P-loop containing nucleotide triphosphate hydrolases"/>
    <property type="match status" value="2"/>
</dbReference>
<dbReference type="Pfam" id="PF04548">
    <property type="entry name" value="AIG1"/>
    <property type="match status" value="2"/>
</dbReference>
<dbReference type="AlphaFoldDB" id="A0A6P6JFB2"/>
<dbReference type="Proteomes" id="UP000515129">
    <property type="component" value="Chromosome 24"/>
</dbReference>
<dbReference type="InterPro" id="IPR045058">
    <property type="entry name" value="GIMA/IAN/Toc"/>
</dbReference>
<dbReference type="FunFam" id="3.40.50.300:FF:000366">
    <property type="entry name" value="GTPase, IMAP family member 2"/>
    <property type="match status" value="1"/>
</dbReference>
<evidence type="ECO:0000256" key="3">
    <source>
        <dbReference type="ARBA" id="ARBA00023134"/>
    </source>
</evidence>
<evidence type="ECO:0000313" key="7">
    <source>
        <dbReference type="Proteomes" id="UP000515129"/>
    </source>
</evidence>
<dbReference type="PANTHER" id="PTHR10903:SF170">
    <property type="entry name" value="GTPASE IMAP FAMILY MEMBER 7"/>
    <property type="match status" value="1"/>
</dbReference>
<feature type="region of interest" description="Disordered" evidence="5">
    <location>
        <begin position="726"/>
        <end position="755"/>
    </location>
</feature>
<dbReference type="InterPro" id="IPR006703">
    <property type="entry name" value="G_AIG1"/>
</dbReference>
<gene>
    <name evidence="8" type="primary">LOC113042726</name>
</gene>
<feature type="region of interest" description="Disordered" evidence="5">
    <location>
        <begin position="460"/>
        <end position="713"/>
    </location>
</feature>
<dbReference type="PANTHER" id="PTHR10903">
    <property type="entry name" value="GTPASE, IMAP FAMILY MEMBER-RELATED"/>
    <property type="match status" value="1"/>
</dbReference>
<dbReference type="GeneID" id="113042726"/>
<organism evidence="7 8">
    <name type="scientific">Carassius auratus</name>
    <name type="common">Goldfish</name>
    <dbReference type="NCBI Taxonomy" id="7957"/>
    <lineage>
        <taxon>Eukaryota</taxon>
        <taxon>Metazoa</taxon>
        <taxon>Chordata</taxon>
        <taxon>Craniata</taxon>
        <taxon>Vertebrata</taxon>
        <taxon>Euteleostomi</taxon>
        <taxon>Actinopterygii</taxon>
        <taxon>Neopterygii</taxon>
        <taxon>Teleostei</taxon>
        <taxon>Ostariophysi</taxon>
        <taxon>Cypriniformes</taxon>
        <taxon>Cyprinidae</taxon>
        <taxon>Cyprininae</taxon>
        <taxon>Carassius</taxon>
    </lineage>
</organism>
<dbReference type="PROSITE" id="PS51720">
    <property type="entry name" value="G_AIG1"/>
    <property type="match status" value="1"/>
</dbReference>
<dbReference type="OrthoDB" id="8954335at2759"/>